<evidence type="ECO:0008006" key="4">
    <source>
        <dbReference type="Google" id="ProtNLM"/>
    </source>
</evidence>
<reference evidence="2 3" key="1">
    <citation type="submission" date="2023-08" db="EMBL/GenBank/DDBJ databases">
        <authorList>
            <person name="Folkvardsen B D."/>
            <person name="Norman A."/>
        </authorList>
    </citation>
    <scope>NUCLEOTIDE SEQUENCE [LARGE SCALE GENOMIC DNA]</scope>
    <source>
        <strain evidence="2 3">Mu0083</strain>
    </source>
</reference>
<organism evidence="2 3">
    <name type="scientific">[Mycobacterium] kokjensenii</name>
    <dbReference type="NCBI Taxonomy" id="3064287"/>
    <lineage>
        <taxon>Bacteria</taxon>
        <taxon>Bacillati</taxon>
        <taxon>Actinomycetota</taxon>
        <taxon>Actinomycetes</taxon>
        <taxon>Mycobacteriales</taxon>
        <taxon>Mycobacteriaceae</taxon>
        <taxon>Mycolicibacter</taxon>
    </lineage>
</organism>
<feature type="region of interest" description="Disordered" evidence="1">
    <location>
        <begin position="37"/>
        <end position="63"/>
    </location>
</feature>
<sequence length="79" mass="8905">MGDDPSDPQPDTGYTDAGVPTFESVREKIERRVQTSIGTRELDAETPAGRSVEQQFEDRQRAAADKLEQIRKSMREGEH</sequence>
<evidence type="ECO:0000313" key="3">
    <source>
        <dbReference type="Proteomes" id="UP001190336"/>
    </source>
</evidence>
<proteinExistence type="predicted"/>
<gene>
    <name evidence="2" type="ORF">MU0083_001694</name>
</gene>
<protein>
    <recommendedName>
        <fullName evidence="4">Phage shock protein A (IM30)</fullName>
    </recommendedName>
</protein>
<name>A0ABN9MYV3_9MYCO</name>
<evidence type="ECO:0000313" key="2">
    <source>
        <dbReference type="EMBL" id="CAJ1497525.1"/>
    </source>
</evidence>
<dbReference type="EMBL" id="OY726394">
    <property type="protein sequence ID" value="CAJ1497525.1"/>
    <property type="molecule type" value="Genomic_DNA"/>
</dbReference>
<accession>A0ABN9MYV3</accession>
<evidence type="ECO:0000256" key="1">
    <source>
        <dbReference type="SAM" id="MobiDB-lite"/>
    </source>
</evidence>
<dbReference type="Proteomes" id="UP001190336">
    <property type="component" value="Chromosome"/>
</dbReference>
<keyword evidence="3" id="KW-1185">Reference proteome</keyword>
<feature type="region of interest" description="Disordered" evidence="1">
    <location>
        <begin position="1"/>
        <end position="21"/>
    </location>
</feature>
<dbReference type="RefSeq" id="WP_308476697.1">
    <property type="nucleotide sequence ID" value="NZ_OY726394.1"/>
</dbReference>